<evidence type="ECO:0000313" key="2">
    <source>
        <dbReference type="EMBL" id="QDK70196.1"/>
    </source>
</evidence>
<evidence type="ECO:0000256" key="1">
    <source>
        <dbReference type="SAM" id="Phobius"/>
    </source>
</evidence>
<keyword evidence="1" id="KW-0812">Transmembrane</keyword>
<proteinExistence type="predicted"/>
<dbReference type="OrthoDB" id="2339532at2"/>
<gene>
    <name evidence="2" type="ORF">FLP15_02115</name>
</gene>
<sequence length="189" mass="21250">MIKQKSWGIIIIWIIIFWPVGVYFLFKRLNTDKSALMTGNPNILIAVGYILILFAILGFFSNINHIETAFFSLIIYGAGAYLVLKKASKTKLKAKKYKAYLDLIINQGIIDSNEIGNRLEISNSSVNNDIQEMITAGYLPNNYNIPLEPIYHNNNIQQEKVVKCPACGANNKITVGKVSECEYCGTQIH</sequence>
<name>A0A514Z6J2_9LACT</name>
<evidence type="ECO:0000313" key="3">
    <source>
        <dbReference type="Proteomes" id="UP000315128"/>
    </source>
</evidence>
<dbReference type="AlphaFoldDB" id="A0A514Z6J2"/>
<dbReference type="Proteomes" id="UP000315128">
    <property type="component" value="Chromosome"/>
</dbReference>
<keyword evidence="3" id="KW-1185">Reference proteome</keyword>
<dbReference type="EMBL" id="CP041356">
    <property type="protein sequence ID" value="QDK70196.1"/>
    <property type="molecule type" value="Genomic_DNA"/>
</dbReference>
<dbReference type="KEGG" id="lack:FLP15_02115"/>
<organism evidence="2 3">
    <name type="scientific">Lactococcus protaetiae</name>
    <dbReference type="NCBI Taxonomy" id="2592653"/>
    <lineage>
        <taxon>Bacteria</taxon>
        <taxon>Bacillati</taxon>
        <taxon>Bacillota</taxon>
        <taxon>Bacilli</taxon>
        <taxon>Lactobacillales</taxon>
        <taxon>Streptococcaceae</taxon>
        <taxon>Lactococcus</taxon>
    </lineage>
</organism>
<reference evidence="2 3" key="1">
    <citation type="submission" date="2019-07" db="EMBL/GenBank/DDBJ databases">
        <title>Genome sequencing of KACC 19320.</title>
        <authorList>
            <person name="Heo J."/>
            <person name="Kim S.-J."/>
            <person name="Kim J.-S."/>
            <person name="Hong S.-B."/>
            <person name="Kwon S.-W."/>
        </authorList>
    </citation>
    <scope>NUCLEOTIDE SEQUENCE [LARGE SCALE GENOMIC DNA]</scope>
    <source>
        <strain evidence="2 3">KACC 19320</strain>
    </source>
</reference>
<accession>A0A514Z6J2</accession>
<feature type="transmembrane region" description="Helical" evidence="1">
    <location>
        <begin position="6"/>
        <end position="26"/>
    </location>
</feature>
<feature type="transmembrane region" description="Helical" evidence="1">
    <location>
        <begin position="38"/>
        <end position="60"/>
    </location>
</feature>
<keyword evidence="1" id="KW-1133">Transmembrane helix</keyword>
<protein>
    <submittedName>
        <fullName evidence="2">Uncharacterized protein</fullName>
    </submittedName>
</protein>
<dbReference type="RefSeq" id="WP_142765822.1">
    <property type="nucleotide sequence ID" value="NZ_CP041356.1"/>
</dbReference>
<feature type="transmembrane region" description="Helical" evidence="1">
    <location>
        <begin position="66"/>
        <end position="84"/>
    </location>
</feature>
<keyword evidence="1" id="KW-0472">Membrane</keyword>